<feature type="compositionally biased region" description="Polar residues" evidence="3">
    <location>
        <begin position="929"/>
        <end position="943"/>
    </location>
</feature>
<keyword evidence="1" id="KW-0433">Leucine-rich repeat</keyword>
<dbReference type="SUPFAM" id="SSF50729">
    <property type="entry name" value="PH domain-like"/>
    <property type="match status" value="1"/>
</dbReference>
<feature type="region of interest" description="Disordered" evidence="3">
    <location>
        <begin position="854"/>
        <end position="1053"/>
    </location>
</feature>
<dbReference type="PANTHER" id="PTHR15454">
    <property type="entry name" value="NISCHARIN RELATED"/>
    <property type="match status" value="1"/>
</dbReference>
<feature type="compositionally biased region" description="Polar residues" evidence="3">
    <location>
        <begin position="557"/>
        <end position="580"/>
    </location>
</feature>
<dbReference type="Pfam" id="PF00169">
    <property type="entry name" value="PH"/>
    <property type="match status" value="1"/>
</dbReference>
<feature type="compositionally biased region" description="Acidic residues" evidence="3">
    <location>
        <begin position="888"/>
        <end position="904"/>
    </location>
</feature>
<keyword evidence="2" id="KW-0677">Repeat</keyword>
<reference evidence="5" key="1">
    <citation type="submission" date="2021-01" db="EMBL/GenBank/DDBJ databases">
        <authorList>
            <person name="Corre E."/>
            <person name="Pelletier E."/>
            <person name="Niang G."/>
            <person name="Scheremetjew M."/>
            <person name="Finn R."/>
            <person name="Kale V."/>
            <person name="Holt S."/>
            <person name="Cochrane G."/>
            <person name="Meng A."/>
            <person name="Brown T."/>
            <person name="Cohen L."/>
        </authorList>
    </citation>
    <scope>NUCLEOTIDE SEQUENCE</scope>
    <source>
        <strain evidence="5">WS</strain>
    </source>
</reference>
<dbReference type="InterPro" id="IPR011993">
    <property type="entry name" value="PH-like_dom_sf"/>
</dbReference>
<feature type="compositionally biased region" description="Polar residues" evidence="3">
    <location>
        <begin position="1"/>
        <end position="10"/>
    </location>
</feature>
<accession>A0A7S1KML2</accession>
<feature type="region of interest" description="Disordered" evidence="3">
    <location>
        <begin position="661"/>
        <end position="696"/>
    </location>
</feature>
<feature type="region of interest" description="Disordered" evidence="3">
    <location>
        <begin position="805"/>
        <end position="841"/>
    </location>
</feature>
<evidence type="ECO:0000259" key="4">
    <source>
        <dbReference type="PROSITE" id="PS50003"/>
    </source>
</evidence>
<feature type="compositionally biased region" description="Low complexity" evidence="3">
    <location>
        <begin position="49"/>
        <end position="67"/>
    </location>
</feature>
<feature type="compositionally biased region" description="Polar residues" evidence="3">
    <location>
        <begin position="977"/>
        <end position="993"/>
    </location>
</feature>
<feature type="compositionally biased region" description="Polar residues" evidence="3">
    <location>
        <begin position="675"/>
        <end position="696"/>
    </location>
</feature>
<dbReference type="InterPro" id="IPR032675">
    <property type="entry name" value="LRR_dom_sf"/>
</dbReference>
<sequence>MPFPFYQTSRSETDDDMSPSASSGTSLNNGRGVVNSSPQPQDSSEDDLSPQPSSSASSSTPSSSPMERSSDPEHAARLLLLYIKSYHSHLVHKTLCLNPATLRYIAARIREMKRAPPNARFSILDFFRSSDELSSYDFVQIENSFKELRKIALLGKNEVTELDLRYFLNLNSLRISKCDVVYVSEPDEWFAYQMHRLQDVRIIRGKMSLSAMRSVPYKLKTVESVLSWDTISEKWIRFLQDIECIRCKLGQLASLLVPQIAMKVTSTDDPTQQQGGNTDDESTDHSSNHSITTTGWQELSRLVVTQNNIRHLDQSLSFCPNLEHLDLRNNQIENLDASMISRPLTKLDTVILRNNFLDSLQFSRNLLEHVRLLDISHNHLTTISGIENAVNLKELDVSHNSLIDWSDVKRLKKLFKLQTLNLHHNPDLEQHEDYRGLVAGMFVGRSQGFMLDGKPVSRWEAKSNATLASSSSDSEDDTTNRSSFGALKVSTTTQQTDWAQAVLTPVLVTPATPLSAKKLKKKSRRRVRKVTEIPEFKTNSKLSTITENGFREKESDQTTSSGVPTLQVTTPDASPSPSSVVQDSEEFFKHMSHFYENADSSGESKDGTLITGNGEEPSKSTISIEKLNKNVEWTKEHLSTIREDGGDNWLLLLNEYMHPEQKKRRKLAQKDKKSTNSQSEALKANNSSISTVRSLNTSSGNIVSEKEVLRSDDGTRYAPVVSLSTHPTADRIPSFRRPVASTKIIVDYSNTLITEDFSSSSSILRRQRTSARNSLFCLDQDRVKRETYDFLKELNLENEIGLGLQHDMNSDDHDNAQPNPETSLSLSEMISDTSSMEEDTHSAFDSIKHMDAISEQSDDDHHGSSDRIPPPSDLTSASDENQSIFEETASDSSEESESGVEEDKDTPPPEFSPLPPSTTAVEPDDELSNLPSSPQKDNLSQLENLHRSTENLDSELPPQDTDQPTTPPSSEPEPVRYSSSYATGVTFSEATSESGDDEQDPISPPSEPEENVDKEQDSDSEEVQSTKDEDEKGDDSSSAQFDEDTETSQSFNTRNSTTLERVIEESMKKTKLILSGYLIKEGGVWKSWKRRYFKLTEKYWIYGKDQNDTIDVIDTCHIQSISCTVHRKALKKYQKFGFIVDVGGEINRTYKVCAESEEQQMKWVRALTSLMKGAKENDRSAPSMLTATNSNCFRLRHIKSGLIMDCSSTGKLVFTRESSGNHIRWRYIGGRITNENLGTVLVAESDGTCRLMSLDKNPGSESFWKAIGQFVVNFNGHCLTVSREWQQKSVNIVGFVQEKDKASVHQLFEVIQ</sequence>
<dbReference type="Gene3D" id="3.80.10.10">
    <property type="entry name" value="Ribonuclease Inhibitor"/>
    <property type="match status" value="1"/>
</dbReference>
<dbReference type="PROSITE" id="PS51450">
    <property type="entry name" value="LRR"/>
    <property type="match status" value="3"/>
</dbReference>
<dbReference type="EMBL" id="HBGD01002396">
    <property type="protein sequence ID" value="CAD9078769.1"/>
    <property type="molecule type" value="Transcribed_RNA"/>
</dbReference>
<feature type="compositionally biased region" description="Polar residues" evidence="3">
    <location>
        <begin position="873"/>
        <end position="885"/>
    </location>
</feature>
<evidence type="ECO:0000256" key="2">
    <source>
        <dbReference type="ARBA" id="ARBA00022737"/>
    </source>
</evidence>
<feature type="region of interest" description="Disordered" evidence="3">
    <location>
        <begin position="546"/>
        <end position="580"/>
    </location>
</feature>
<name>A0A7S1KML2_9EUKA</name>
<organism evidence="5">
    <name type="scientific">Percolomonas cosmopolitus</name>
    <dbReference type="NCBI Taxonomy" id="63605"/>
    <lineage>
        <taxon>Eukaryota</taxon>
        <taxon>Discoba</taxon>
        <taxon>Heterolobosea</taxon>
        <taxon>Tetramitia</taxon>
        <taxon>Eutetramitia</taxon>
        <taxon>Percolomonadidae</taxon>
        <taxon>Percolomonas</taxon>
    </lineage>
</organism>
<evidence type="ECO:0000256" key="3">
    <source>
        <dbReference type="SAM" id="MobiDB-lite"/>
    </source>
</evidence>
<dbReference type="Gene3D" id="2.30.29.30">
    <property type="entry name" value="Pleckstrin-homology domain (PH domain)/Phosphotyrosine-binding domain (PTB)"/>
    <property type="match status" value="1"/>
</dbReference>
<dbReference type="GO" id="GO:0005737">
    <property type="term" value="C:cytoplasm"/>
    <property type="evidence" value="ECO:0007669"/>
    <property type="project" value="TreeGrafter"/>
</dbReference>
<dbReference type="InterPro" id="IPR001611">
    <property type="entry name" value="Leu-rich_rpt"/>
</dbReference>
<feature type="region of interest" description="Disordered" evidence="3">
    <location>
        <begin position="597"/>
        <end position="620"/>
    </location>
</feature>
<proteinExistence type="predicted"/>
<feature type="region of interest" description="Disordered" evidence="3">
    <location>
        <begin position="266"/>
        <end position="291"/>
    </location>
</feature>
<feature type="compositionally biased region" description="Polar residues" evidence="3">
    <location>
        <begin position="816"/>
        <end position="834"/>
    </location>
</feature>
<dbReference type="SMART" id="SM00365">
    <property type="entry name" value="LRR_SD22"/>
    <property type="match status" value="3"/>
</dbReference>
<gene>
    <name evidence="5" type="ORF">PCOS0759_LOCUS2001</name>
</gene>
<protein>
    <recommendedName>
        <fullName evidence="4">PH domain-containing protein</fullName>
    </recommendedName>
</protein>
<feature type="compositionally biased region" description="Polar residues" evidence="3">
    <location>
        <begin position="266"/>
        <end position="277"/>
    </location>
</feature>
<evidence type="ECO:0000313" key="5">
    <source>
        <dbReference type="EMBL" id="CAD9078769.1"/>
    </source>
</evidence>
<feature type="region of interest" description="Disordered" evidence="3">
    <location>
        <begin position="1"/>
        <end position="71"/>
    </location>
</feature>
<dbReference type="PROSITE" id="PS50003">
    <property type="entry name" value="PH_DOMAIN"/>
    <property type="match status" value="1"/>
</dbReference>
<feature type="compositionally biased region" description="Polar residues" evidence="3">
    <location>
        <begin position="19"/>
        <end position="29"/>
    </location>
</feature>
<dbReference type="InterPro" id="IPR001849">
    <property type="entry name" value="PH_domain"/>
</dbReference>
<dbReference type="SUPFAM" id="SSF52075">
    <property type="entry name" value="Outer arm dynein light chain 1"/>
    <property type="match status" value="1"/>
</dbReference>
<feature type="domain" description="PH" evidence="4">
    <location>
        <begin position="1071"/>
        <end position="1172"/>
    </location>
</feature>
<evidence type="ECO:0000256" key="1">
    <source>
        <dbReference type="ARBA" id="ARBA00022614"/>
    </source>
</evidence>
<dbReference type="SMART" id="SM00233">
    <property type="entry name" value="PH"/>
    <property type="match status" value="1"/>
</dbReference>